<dbReference type="EMBL" id="CBLX010000003">
    <property type="protein sequence ID" value="CDG38237.1"/>
    <property type="molecule type" value="Genomic_DNA"/>
</dbReference>
<name>A0A060QHJ2_9PROT</name>
<evidence type="ECO:0000313" key="3">
    <source>
        <dbReference type="Proteomes" id="UP000027583"/>
    </source>
</evidence>
<feature type="region of interest" description="Disordered" evidence="1">
    <location>
        <begin position="1"/>
        <end position="46"/>
    </location>
</feature>
<organism evidence="2 3">
    <name type="scientific">Asaia bogorensis</name>
    <dbReference type="NCBI Taxonomy" id="91915"/>
    <lineage>
        <taxon>Bacteria</taxon>
        <taxon>Pseudomonadati</taxon>
        <taxon>Pseudomonadota</taxon>
        <taxon>Alphaproteobacteria</taxon>
        <taxon>Acetobacterales</taxon>
        <taxon>Acetobacteraceae</taxon>
        <taxon>Asaia</taxon>
    </lineage>
</organism>
<feature type="compositionally biased region" description="Basic and acidic residues" evidence="1">
    <location>
        <begin position="1"/>
        <end position="14"/>
    </location>
</feature>
<proteinExistence type="predicted"/>
<comment type="caution">
    <text evidence="2">The sequence shown here is derived from an EMBL/GenBank/DDBJ whole genome shotgun (WGS) entry which is preliminary data.</text>
</comment>
<reference evidence="2 3" key="2">
    <citation type="journal article" date="2014" name="PLoS ONE">
        <title>Evolution of mitochondria reconstructed from the energy metabolism of living bacteria.</title>
        <authorList>
            <person name="Degli Esposti M."/>
            <person name="Chouaia B."/>
            <person name="Comandatore F."/>
            <person name="Crotti E."/>
            <person name="Sassera D."/>
            <person name="Lievens P.M."/>
            <person name="Daffonchio D."/>
            <person name="Bandi C."/>
        </authorList>
    </citation>
    <scope>NUCLEOTIDE SEQUENCE [LARGE SCALE GENOMIC DNA]</scope>
    <source>
        <strain evidence="2 3">SF2.1</strain>
    </source>
</reference>
<dbReference type="AlphaFoldDB" id="A0A060QHJ2"/>
<feature type="compositionally biased region" description="Polar residues" evidence="1">
    <location>
        <begin position="16"/>
        <end position="29"/>
    </location>
</feature>
<protein>
    <submittedName>
        <fullName evidence="2">Uncharacterized protein</fullName>
    </submittedName>
</protein>
<sequence length="46" mass="5190">MTRHIHDPDTDHVKNKGSTDTGRGSTTEDQGYHHRIRKFLSGQGLT</sequence>
<dbReference type="Proteomes" id="UP000027583">
    <property type="component" value="Unassembled WGS sequence"/>
</dbReference>
<reference evidence="2 3" key="1">
    <citation type="journal article" date="2014" name="Genome Biol. Evol.">
        <title>Acetic acid bacteria genomes reveal functional traits for adaptation to life in insect guts.</title>
        <authorList>
            <person name="Chouaia B."/>
            <person name="Gaiarsa S."/>
            <person name="Crotti E."/>
            <person name="Comandatore F."/>
            <person name="Degli Esposti M."/>
            <person name="Ricci I."/>
            <person name="Alma A."/>
            <person name="Favia G."/>
            <person name="Bandi C."/>
            <person name="Daffonchio D."/>
        </authorList>
    </citation>
    <scope>NUCLEOTIDE SEQUENCE [LARGE SCALE GENOMIC DNA]</scope>
    <source>
        <strain evidence="2 3">SF2.1</strain>
    </source>
</reference>
<evidence type="ECO:0000313" key="2">
    <source>
        <dbReference type="EMBL" id="CDG38237.1"/>
    </source>
</evidence>
<accession>A0A060QHJ2</accession>
<evidence type="ECO:0000256" key="1">
    <source>
        <dbReference type="SAM" id="MobiDB-lite"/>
    </source>
</evidence>
<gene>
    <name evidence="2" type="ORF">ASAP_0192</name>
</gene>